<dbReference type="Proteomes" id="UP000176863">
    <property type="component" value="Unassembled WGS sequence"/>
</dbReference>
<gene>
    <name evidence="13" type="ORF">A2851_04380</name>
</gene>
<dbReference type="AlphaFoldDB" id="A0A1F6CUQ1"/>
<dbReference type="Gene3D" id="3.40.50.1000">
    <property type="entry name" value="HAD superfamily/HAD-like"/>
    <property type="match status" value="1"/>
</dbReference>
<evidence type="ECO:0000256" key="1">
    <source>
        <dbReference type="ARBA" id="ARBA00004496"/>
    </source>
</evidence>
<dbReference type="EC" id="5.4.2.8" evidence="5"/>
<protein>
    <recommendedName>
        <fullName evidence="5">phosphomannomutase</fullName>
        <ecNumber evidence="5">5.4.2.8</ecNumber>
    </recommendedName>
</protein>
<dbReference type="SUPFAM" id="SSF56784">
    <property type="entry name" value="HAD-like"/>
    <property type="match status" value="1"/>
</dbReference>
<keyword evidence="8 12" id="KW-0460">Magnesium</keyword>
<evidence type="ECO:0000256" key="9">
    <source>
        <dbReference type="ARBA" id="ARBA00023235"/>
    </source>
</evidence>
<evidence type="ECO:0000256" key="3">
    <source>
        <dbReference type="ARBA" id="ARBA00009736"/>
    </source>
</evidence>
<evidence type="ECO:0000256" key="6">
    <source>
        <dbReference type="ARBA" id="ARBA00022490"/>
    </source>
</evidence>
<accession>A0A1F6CUQ1</accession>
<dbReference type="NCBIfam" id="TIGR01484">
    <property type="entry name" value="HAD-SF-IIB"/>
    <property type="match status" value="1"/>
</dbReference>
<evidence type="ECO:0000256" key="10">
    <source>
        <dbReference type="PIRSR" id="PIRSR605002-1"/>
    </source>
</evidence>
<dbReference type="STRING" id="1798480.A2851_04380"/>
<dbReference type="GO" id="GO:0004615">
    <property type="term" value="F:phosphomannomutase activity"/>
    <property type="evidence" value="ECO:0007669"/>
    <property type="project" value="UniProtKB-EC"/>
</dbReference>
<evidence type="ECO:0000256" key="4">
    <source>
        <dbReference type="ARBA" id="ARBA00011738"/>
    </source>
</evidence>
<feature type="binding site" evidence="12">
    <location>
        <position position="12"/>
    </location>
    <ligand>
        <name>Mg(2+)</name>
        <dbReference type="ChEBI" id="CHEBI:18420"/>
        <label>1</label>
    </ligand>
</feature>
<comment type="caution">
    <text evidence="13">The sequence shown here is derived from an EMBL/GenBank/DDBJ whole genome shotgun (WGS) entry which is preliminary data.</text>
</comment>
<feature type="binding site" evidence="12">
    <location>
        <position position="10"/>
    </location>
    <ligand>
        <name>Mg(2+)</name>
        <dbReference type="ChEBI" id="CHEBI:18420"/>
        <label>1</label>
    </ligand>
</feature>
<evidence type="ECO:0000313" key="14">
    <source>
        <dbReference type="Proteomes" id="UP000176863"/>
    </source>
</evidence>
<dbReference type="GO" id="GO:0046872">
    <property type="term" value="F:metal ion binding"/>
    <property type="evidence" value="ECO:0007669"/>
    <property type="project" value="UniProtKB-KW"/>
</dbReference>
<evidence type="ECO:0000256" key="2">
    <source>
        <dbReference type="ARBA" id="ARBA00004699"/>
    </source>
</evidence>
<dbReference type="InterPro" id="IPR036412">
    <property type="entry name" value="HAD-like_sf"/>
</dbReference>
<evidence type="ECO:0000256" key="11">
    <source>
        <dbReference type="PIRSR" id="PIRSR605002-2"/>
    </source>
</evidence>
<dbReference type="Pfam" id="PF03332">
    <property type="entry name" value="PMM"/>
    <property type="match status" value="1"/>
</dbReference>
<feature type="binding site" evidence="11">
    <location>
        <position position="128"/>
    </location>
    <ligand>
        <name>alpha-D-mannose 1-phosphate</name>
        <dbReference type="ChEBI" id="CHEBI:58409"/>
    </ligand>
</feature>
<organism evidence="13 14">
    <name type="scientific">Candidatus Kaiserbacteria bacterium RIFCSPHIGHO2_01_FULL_53_29</name>
    <dbReference type="NCBI Taxonomy" id="1798480"/>
    <lineage>
        <taxon>Bacteria</taxon>
        <taxon>Candidatus Kaiseribacteriota</taxon>
    </lineage>
</organism>
<feature type="active site" description="Nucleophile" evidence="10">
    <location>
        <position position="10"/>
    </location>
</feature>
<dbReference type="EMBL" id="MFKT01000021">
    <property type="protein sequence ID" value="OGG52896.1"/>
    <property type="molecule type" value="Genomic_DNA"/>
</dbReference>
<comment type="subcellular location">
    <subcellularLocation>
        <location evidence="1">Cytoplasm</location>
    </subcellularLocation>
</comment>
<evidence type="ECO:0000256" key="7">
    <source>
        <dbReference type="ARBA" id="ARBA00022723"/>
    </source>
</evidence>
<dbReference type="Gene3D" id="3.30.1240.20">
    <property type="match status" value="1"/>
</dbReference>
<comment type="similarity">
    <text evidence="3">Belongs to the eukaryotic PMM family.</text>
</comment>
<evidence type="ECO:0000256" key="8">
    <source>
        <dbReference type="ARBA" id="ARBA00022842"/>
    </source>
</evidence>
<comment type="cofactor">
    <cofactor evidence="12">
        <name>Mg(2+)</name>
        <dbReference type="ChEBI" id="CHEBI:18420"/>
    </cofactor>
</comment>
<comment type="subunit">
    <text evidence="4">Homodimer.</text>
</comment>
<evidence type="ECO:0000313" key="13">
    <source>
        <dbReference type="EMBL" id="OGG52896.1"/>
    </source>
</evidence>
<dbReference type="UniPathway" id="UPA00126">
    <property type="reaction ID" value="UER00424"/>
</dbReference>
<dbReference type="InterPro" id="IPR006379">
    <property type="entry name" value="HAD-SF_hydro_IIB"/>
</dbReference>
<dbReference type="GO" id="GO:0005737">
    <property type="term" value="C:cytoplasm"/>
    <property type="evidence" value="ECO:0007669"/>
    <property type="project" value="UniProtKB-SubCell"/>
</dbReference>
<evidence type="ECO:0000256" key="5">
    <source>
        <dbReference type="ARBA" id="ARBA00012730"/>
    </source>
</evidence>
<comment type="pathway">
    <text evidence="2">Nucleotide-sugar biosynthesis; GDP-alpha-D-mannose biosynthesis; alpha-D-mannose 1-phosphate from D-fructose 6-phosphate: step 2/2.</text>
</comment>
<evidence type="ECO:0000256" key="12">
    <source>
        <dbReference type="PIRSR" id="PIRSR605002-3"/>
    </source>
</evidence>
<feature type="binding site" evidence="12">
    <location>
        <position position="212"/>
    </location>
    <ligand>
        <name>Mg(2+)</name>
        <dbReference type="ChEBI" id="CHEBI:18420"/>
        <label>1</label>
    </ligand>
</feature>
<keyword evidence="7 12" id="KW-0479">Metal-binding</keyword>
<feature type="active site" description="Proton donor/acceptor" evidence="10">
    <location>
        <position position="12"/>
    </location>
</feature>
<dbReference type="GO" id="GO:0016791">
    <property type="term" value="F:phosphatase activity"/>
    <property type="evidence" value="ECO:0007669"/>
    <property type="project" value="UniProtKB-ARBA"/>
</dbReference>
<keyword evidence="9" id="KW-0413">Isomerase</keyword>
<sequence>MNCPKTVMFDLDDTLNESLEPPKPEVLERLKRLLELIPIAIISGGSFYRIERDILSAFADLPRANYLYILPNNAARCYVREEKAWKLEYDFKLTVQERASIIEEIGKAVDETGVIEKDAVQRPEILDREASVVWGAIGFQASALEKASWDPDLTKRTKLRDALLHRIPDFEVSIGGTIMINITRKGINKAYGVQWFAQRLNIEPAGMLFVGDALYEGGNDAVVIPTGIQTRQVAGPQETLEIIDELCAACAVK</sequence>
<dbReference type="InterPro" id="IPR043169">
    <property type="entry name" value="PMM_cap"/>
</dbReference>
<dbReference type="InterPro" id="IPR023214">
    <property type="entry name" value="HAD_sf"/>
</dbReference>
<name>A0A1F6CUQ1_9BACT</name>
<proteinExistence type="inferred from homology"/>
<reference evidence="13 14" key="1">
    <citation type="journal article" date="2016" name="Nat. Commun.">
        <title>Thousands of microbial genomes shed light on interconnected biogeochemical processes in an aquifer system.</title>
        <authorList>
            <person name="Anantharaman K."/>
            <person name="Brown C.T."/>
            <person name="Hug L.A."/>
            <person name="Sharon I."/>
            <person name="Castelle C.J."/>
            <person name="Probst A.J."/>
            <person name="Thomas B.C."/>
            <person name="Singh A."/>
            <person name="Wilkins M.J."/>
            <person name="Karaoz U."/>
            <person name="Brodie E.L."/>
            <person name="Williams K.H."/>
            <person name="Hubbard S.S."/>
            <person name="Banfield J.F."/>
        </authorList>
    </citation>
    <scope>NUCLEOTIDE SEQUENCE [LARGE SCALE GENOMIC DNA]</scope>
</reference>
<dbReference type="InterPro" id="IPR005002">
    <property type="entry name" value="PMM"/>
</dbReference>
<dbReference type="GO" id="GO:0009298">
    <property type="term" value="P:GDP-mannose biosynthetic process"/>
    <property type="evidence" value="ECO:0007669"/>
    <property type="project" value="UniProtKB-UniPathway"/>
</dbReference>
<keyword evidence="6" id="KW-0963">Cytoplasm</keyword>